<dbReference type="SUPFAM" id="SSF52540">
    <property type="entry name" value="P-loop containing nucleoside triphosphate hydrolases"/>
    <property type="match status" value="1"/>
</dbReference>
<dbReference type="Proteomes" id="UP000198588">
    <property type="component" value="Unassembled WGS sequence"/>
</dbReference>
<keyword evidence="2" id="KW-0813">Transport</keyword>
<keyword evidence="3" id="KW-0067">ATP-binding</keyword>
<comment type="similarity">
    <text evidence="1">Belongs to the ABC transporter superfamily.</text>
</comment>
<dbReference type="AlphaFoldDB" id="A0A1G5WRN4"/>
<sequence>MHIWQEHRLTVIFVTHDVEEAVYLSDRILVMGLNPGRIKECIPVPCDTAIDASIMPTHKSLTMAHTRRPASKTITSGECRQLRRLATRQWPIEHNSG</sequence>
<dbReference type="InterPro" id="IPR050166">
    <property type="entry name" value="ABC_transporter_ATP-bind"/>
</dbReference>
<dbReference type="EMBL" id="FMXM01000004">
    <property type="protein sequence ID" value="SDA60809.1"/>
    <property type="molecule type" value="Genomic_DNA"/>
</dbReference>
<gene>
    <name evidence="3" type="ORF">SAMN02927914_01619</name>
</gene>
<evidence type="ECO:0000256" key="1">
    <source>
        <dbReference type="ARBA" id="ARBA00005417"/>
    </source>
</evidence>
<proteinExistence type="inferred from homology"/>
<organism evidence="3 4">
    <name type="scientific">Mesorhizobium qingshengii</name>
    <dbReference type="NCBI Taxonomy" id="1165689"/>
    <lineage>
        <taxon>Bacteria</taxon>
        <taxon>Pseudomonadati</taxon>
        <taxon>Pseudomonadota</taxon>
        <taxon>Alphaproteobacteria</taxon>
        <taxon>Hyphomicrobiales</taxon>
        <taxon>Phyllobacteriaceae</taxon>
        <taxon>Mesorhizobium</taxon>
    </lineage>
</organism>
<protein>
    <submittedName>
        <fullName evidence="3">NitT/TauT family transport system ATP-binding protein</fullName>
    </submittedName>
</protein>
<dbReference type="PANTHER" id="PTHR42788">
    <property type="entry name" value="TAURINE IMPORT ATP-BINDING PROTEIN-RELATED"/>
    <property type="match status" value="1"/>
</dbReference>
<reference evidence="3 4" key="1">
    <citation type="submission" date="2016-10" db="EMBL/GenBank/DDBJ databases">
        <authorList>
            <person name="de Groot N.N."/>
        </authorList>
    </citation>
    <scope>NUCLEOTIDE SEQUENCE [LARGE SCALE GENOMIC DNA]</scope>
    <source>
        <strain evidence="3 4">CGMCC 1.12097</strain>
    </source>
</reference>
<evidence type="ECO:0000313" key="3">
    <source>
        <dbReference type="EMBL" id="SDA60809.1"/>
    </source>
</evidence>
<dbReference type="PANTHER" id="PTHR42788:SF13">
    <property type="entry name" value="ALIPHATIC SULFONATES IMPORT ATP-BINDING PROTEIN SSUB"/>
    <property type="match status" value="1"/>
</dbReference>
<dbReference type="GO" id="GO:0005524">
    <property type="term" value="F:ATP binding"/>
    <property type="evidence" value="ECO:0007669"/>
    <property type="project" value="UniProtKB-KW"/>
</dbReference>
<dbReference type="STRING" id="1165689.SAMN02927914_01619"/>
<name>A0A1G5WRN4_9HYPH</name>
<accession>A0A1G5WRN4</accession>
<keyword evidence="3" id="KW-0547">Nucleotide-binding</keyword>
<dbReference type="Gene3D" id="3.40.50.300">
    <property type="entry name" value="P-loop containing nucleotide triphosphate hydrolases"/>
    <property type="match status" value="1"/>
</dbReference>
<evidence type="ECO:0000313" key="4">
    <source>
        <dbReference type="Proteomes" id="UP000198588"/>
    </source>
</evidence>
<dbReference type="InterPro" id="IPR027417">
    <property type="entry name" value="P-loop_NTPase"/>
</dbReference>
<evidence type="ECO:0000256" key="2">
    <source>
        <dbReference type="ARBA" id="ARBA00022448"/>
    </source>
</evidence>